<dbReference type="GO" id="GO:0000155">
    <property type="term" value="F:phosphorelay sensor kinase activity"/>
    <property type="evidence" value="ECO:0007669"/>
    <property type="project" value="InterPro"/>
</dbReference>
<accession>A0A7D5IRR1</accession>
<evidence type="ECO:0000256" key="8">
    <source>
        <dbReference type="ARBA" id="ARBA00022741"/>
    </source>
</evidence>
<dbReference type="SUPFAM" id="SSF55874">
    <property type="entry name" value="ATPase domain of HSP90 chaperone/DNA topoisomerase II/histidine kinase"/>
    <property type="match status" value="1"/>
</dbReference>
<dbReference type="PRINTS" id="PR00344">
    <property type="entry name" value="BCTRLSENSOR"/>
</dbReference>
<dbReference type="Gene3D" id="3.30.565.10">
    <property type="entry name" value="Histidine kinase-like ATPase, C-terminal domain"/>
    <property type="match status" value="1"/>
</dbReference>
<evidence type="ECO:0000313" key="18">
    <source>
        <dbReference type="EMBL" id="QLD10714.1"/>
    </source>
</evidence>
<dbReference type="SUPFAM" id="SSF55890">
    <property type="entry name" value="Sporulation response regulatory protein Spo0B"/>
    <property type="match status" value="1"/>
</dbReference>
<dbReference type="RefSeq" id="WP_178010053.1">
    <property type="nucleotide sequence ID" value="NZ_CP058316.1"/>
</dbReference>
<dbReference type="PANTHER" id="PTHR42878:SF14">
    <property type="entry name" value="OSMOLARITY TWO-COMPONENT SYSTEM PROTEIN SSK1"/>
    <property type="match status" value="1"/>
</dbReference>
<dbReference type="PROSITE" id="PS50109">
    <property type="entry name" value="HIS_KIN"/>
    <property type="match status" value="1"/>
</dbReference>
<keyword evidence="4" id="KW-1003">Cell membrane</keyword>
<keyword evidence="12" id="KW-0902">Two-component regulatory system</keyword>
<evidence type="ECO:0000256" key="10">
    <source>
        <dbReference type="ARBA" id="ARBA00022840"/>
    </source>
</evidence>
<dbReference type="SUPFAM" id="SSF55785">
    <property type="entry name" value="PYP-like sensor domain (PAS domain)"/>
    <property type="match status" value="1"/>
</dbReference>
<evidence type="ECO:0000256" key="15">
    <source>
        <dbReference type="SAM" id="MobiDB-lite"/>
    </source>
</evidence>
<name>A0A7D5IRR1_9MICO</name>
<evidence type="ECO:0000256" key="1">
    <source>
        <dbReference type="ARBA" id="ARBA00000085"/>
    </source>
</evidence>
<dbReference type="EMBL" id="CP058316">
    <property type="protein sequence ID" value="QLD10714.1"/>
    <property type="molecule type" value="Genomic_DNA"/>
</dbReference>
<keyword evidence="7 16" id="KW-0812">Transmembrane</keyword>
<dbReference type="InterPro" id="IPR004358">
    <property type="entry name" value="Sig_transdc_His_kin-like_C"/>
</dbReference>
<evidence type="ECO:0000256" key="3">
    <source>
        <dbReference type="ARBA" id="ARBA00012438"/>
    </source>
</evidence>
<organism evidence="18 19">
    <name type="scientific">Microbacterium oleivorans</name>
    <dbReference type="NCBI Taxonomy" id="273677"/>
    <lineage>
        <taxon>Bacteria</taxon>
        <taxon>Bacillati</taxon>
        <taxon>Actinomycetota</taxon>
        <taxon>Actinomycetes</taxon>
        <taxon>Micrococcales</taxon>
        <taxon>Microbacteriaceae</taxon>
        <taxon>Microbacterium</taxon>
    </lineage>
</organism>
<evidence type="ECO:0000259" key="17">
    <source>
        <dbReference type="PROSITE" id="PS50109"/>
    </source>
</evidence>
<keyword evidence="8" id="KW-0547">Nucleotide-binding</keyword>
<dbReference type="GO" id="GO:0005524">
    <property type="term" value="F:ATP binding"/>
    <property type="evidence" value="ECO:0007669"/>
    <property type="project" value="UniProtKB-KW"/>
</dbReference>
<feature type="transmembrane region" description="Helical" evidence="16">
    <location>
        <begin position="175"/>
        <end position="198"/>
    </location>
</feature>
<gene>
    <name evidence="18" type="ORF">HW566_02310</name>
</gene>
<comment type="catalytic activity">
    <reaction evidence="1">
        <text>ATP + protein L-histidine = ADP + protein N-phospho-L-histidine.</text>
        <dbReference type="EC" id="2.7.13.3"/>
    </reaction>
</comment>
<dbReference type="Pfam" id="PF02518">
    <property type="entry name" value="HATPase_c"/>
    <property type="match status" value="1"/>
</dbReference>
<comment type="subcellular location">
    <subcellularLocation>
        <location evidence="2">Cell membrane</location>
        <topology evidence="2">Multi-pass membrane protein</topology>
    </subcellularLocation>
</comment>
<dbReference type="InterPro" id="IPR000014">
    <property type="entry name" value="PAS"/>
</dbReference>
<dbReference type="InterPro" id="IPR003594">
    <property type="entry name" value="HATPase_dom"/>
</dbReference>
<keyword evidence="5" id="KW-0597">Phosphoprotein</keyword>
<feature type="region of interest" description="Disordered" evidence="15">
    <location>
        <begin position="540"/>
        <end position="563"/>
    </location>
</feature>
<evidence type="ECO:0000256" key="4">
    <source>
        <dbReference type="ARBA" id="ARBA00022475"/>
    </source>
</evidence>
<evidence type="ECO:0000256" key="12">
    <source>
        <dbReference type="ARBA" id="ARBA00023012"/>
    </source>
</evidence>
<dbReference type="Gene3D" id="3.30.450.20">
    <property type="entry name" value="PAS domain"/>
    <property type="match status" value="2"/>
</dbReference>
<dbReference type="GO" id="GO:0005886">
    <property type="term" value="C:plasma membrane"/>
    <property type="evidence" value="ECO:0007669"/>
    <property type="project" value="UniProtKB-SubCell"/>
</dbReference>
<keyword evidence="13 16" id="KW-0472">Membrane</keyword>
<dbReference type="InterPro" id="IPR050351">
    <property type="entry name" value="BphY/WalK/GraS-like"/>
</dbReference>
<evidence type="ECO:0000256" key="11">
    <source>
        <dbReference type="ARBA" id="ARBA00022989"/>
    </source>
</evidence>
<dbReference type="Pfam" id="PF17203">
    <property type="entry name" value="sCache_3_2"/>
    <property type="match status" value="1"/>
</dbReference>
<keyword evidence="11 16" id="KW-1133">Transmembrane helix</keyword>
<dbReference type="PANTHER" id="PTHR42878">
    <property type="entry name" value="TWO-COMPONENT HISTIDINE KINASE"/>
    <property type="match status" value="1"/>
</dbReference>
<dbReference type="InterPro" id="IPR016120">
    <property type="entry name" value="Sig_transdc_His_kin_SpoOB"/>
</dbReference>
<dbReference type="GO" id="GO:0030295">
    <property type="term" value="F:protein kinase activator activity"/>
    <property type="evidence" value="ECO:0007669"/>
    <property type="project" value="TreeGrafter"/>
</dbReference>
<sequence>MRFTTRLFLVQVAVVVAVLLVCTGAFSVIAVGQVRSAAEESALNIARSVAAMPDVRRTVARWSDDPGTPAADDLVAGPLQRTALAVADRTDALFVVITDDHGIRLAHPSAERLGETVSTPFARVLAGDEVVDWEVGTLGRSARAKVPVLPPDGGAPVGEVSVGFEEGSVLDDLPALLLAIGVAALLALGVGVGAGSILRRRWEKTTLGLQPEELTALVQQQSAVLDGVGDGVLALDEDGIVRVASGAAVRLLGLSAPVGRSLHDLPLPTNVVRAIEEGLPVHHAVVGTRVLAIDVHPVRHGGRELGDVIVVRDHTDVAELNEQLSSVQTVTGALRVQRHEFSNRLHVAAGLLDAERVGDARAFLDDLLERGSVPTAVGHIERVPDLFLQALLTGKAAEAGTHGVRLIVGEDTLLLGALGRVEDAAAVIGNLVDNAIAAAAAAAEPRWVEVTFLSDGDALVVTVADSGRGVPAGRDVFAATDGPADDRVRGRGIGLPLSRELARRLSGDVWLIDAGGGAPGDDDTGETTRPPGAVFAARLPGVLRNAPNDGTPPWHAHPEEPTA</sequence>
<dbReference type="InterPro" id="IPR036890">
    <property type="entry name" value="HATPase_C_sf"/>
</dbReference>
<evidence type="ECO:0000256" key="2">
    <source>
        <dbReference type="ARBA" id="ARBA00004651"/>
    </source>
</evidence>
<dbReference type="InterPro" id="IPR033463">
    <property type="entry name" value="sCache_3"/>
</dbReference>
<evidence type="ECO:0000256" key="9">
    <source>
        <dbReference type="ARBA" id="ARBA00022777"/>
    </source>
</evidence>
<proteinExistence type="predicted"/>
<protein>
    <recommendedName>
        <fullName evidence="14">Sensor-like histidine kinase SenX3</fullName>
        <ecNumber evidence="3">2.7.13.3</ecNumber>
    </recommendedName>
</protein>
<keyword evidence="10" id="KW-0067">ATP-binding</keyword>
<dbReference type="EC" id="2.7.13.3" evidence="3"/>
<evidence type="ECO:0000256" key="13">
    <source>
        <dbReference type="ARBA" id="ARBA00023136"/>
    </source>
</evidence>
<evidence type="ECO:0000313" key="19">
    <source>
        <dbReference type="Proteomes" id="UP000509638"/>
    </source>
</evidence>
<dbReference type="GO" id="GO:0007234">
    <property type="term" value="P:osmosensory signaling via phosphorelay pathway"/>
    <property type="evidence" value="ECO:0007669"/>
    <property type="project" value="TreeGrafter"/>
</dbReference>
<dbReference type="AlphaFoldDB" id="A0A7D5IRR1"/>
<dbReference type="InterPro" id="IPR005467">
    <property type="entry name" value="His_kinase_dom"/>
</dbReference>
<evidence type="ECO:0000256" key="5">
    <source>
        <dbReference type="ARBA" id="ARBA00022553"/>
    </source>
</evidence>
<evidence type="ECO:0000256" key="14">
    <source>
        <dbReference type="ARBA" id="ARBA00039401"/>
    </source>
</evidence>
<dbReference type="Proteomes" id="UP000509638">
    <property type="component" value="Chromosome"/>
</dbReference>
<feature type="domain" description="Histidine kinase" evidence="17">
    <location>
        <begin position="427"/>
        <end position="543"/>
    </location>
</feature>
<dbReference type="InterPro" id="IPR029151">
    <property type="entry name" value="Sensor-like_sf"/>
</dbReference>
<dbReference type="GO" id="GO:0000156">
    <property type="term" value="F:phosphorelay response regulator activity"/>
    <property type="evidence" value="ECO:0007669"/>
    <property type="project" value="TreeGrafter"/>
</dbReference>
<keyword evidence="6" id="KW-0808">Transferase</keyword>
<dbReference type="SUPFAM" id="SSF103190">
    <property type="entry name" value="Sensory domain-like"/>
    <property type="match status" value="1"/>
</dbReference>
<evidence type="ECO:0000256" key="7">
    <source>
        <dbReference type="ARBA" id="ARBA00022692"/>
    </source>
</evidence>
<dbReference type="InterPro" id="IPR035965">
    <property type="entry name" value="PAS-like_dom_sf"/>
</dbReference>
<reference evidence="18 19" key="1">
    <citation type="submission" date="2020-06" db="EMBL/GenBank/DDBJ databases">
        <authorList>
            <person name="Jo H."/>
        </authorList>
    </citation>
    <scope>NUCLEOTIDE SEQUENCE [LARGE SCALE GENOMIC DNA]</scope>
    <source>
        <strain evidence="18 19">I46</strain>
    </source>
</reference>
<evidence type="ECO:0000256" key="6">
    <source>
        <dbReference type="ARBA" id="ARBA00022679"/>
    </source>
</evidence>
<dbReference type="SMART" id="SM00387">
    <property type="entry name" value="HATPase_c"/>
    <property type="match status" value="1"/>
</dbReference>
<keyword evidence="9 18" id="KW-0418">Kinase</keyword>
<evidence type="ECO:0000256" key="16">
    <source>
        <dbReference type="SAM" id="Phobius"/>
    </source>
</evidence>
<dbReference type="CDD" id="cd00130">
    <property type="entry name" value="PAS"/>
    <property type="match status" value="1"/>
</dbReference>